<dbReference type="AlphaFoldDB" id="A0A060C7H2"/>
<evidence type="ECO:0000259" key="1">
    <source>
        <dbReference type="Pfam" id="PF21348"/>
    </source>
</evidence>
<accession>A0A060C7H2</accession>
<feature type="domain" description="Rhamnogalacturonan lyase family 11 C-terminal" evidence="1">
    <location>
        <begin position="2"/>
        <end position="76"/>
    </location>
</feature>
<dbReference type="Pfam" id="PF21348">
    <property type="entry name" value="RGL11_C"/>
    <property type="match status" value="1"/>
</dbReference>
<dbReference type="InterPro" id="IPR049366">
    <property type="entry name" value="RGL11_C"/>
</dbReference>
<evidence type="ECO:0000313" key="2">
    <source>
        <dbReference type="EMBL" id="AIA88945.1"/>
    </source>
</evidence>
<proteinExistence type="predicted"/>
<dbReference type="EMBL" id="KF121656">
    <property type="protein sequence ID" value="AIA88945.1"/>
    <property type="molecule type" value="Genomic_DNA"/>
</dbReference>
<reference evidence="2" key="1">
    <citation type="journal article" date="2013" name="Environ. Microbiol.">
        <title>Seasonally variable intestinal metagenomes of the red palm weevil (Rhynchophorus ferrugineus).</title>
        <authorList>
            <person name="Jia S."/>
            <person name="Zhang X."/>
            <person name="Zhang G."/>
            <person name="Yin A."/>
            <person name="Zhang S."/>
            <person name="Li F."/>
            <person name="Wang L."/>
            <person name="Zhao D."/>
            <person name="Yun Q."/>
            <person name="Tala"/>
            <person name="Wang J."/>
            <person name="Sun G."/>
            <person name="Baabdullah M."/>
            <person name="Yu X."/>
            <person name="Hu S."/>
            <person name="Al-Mssallem I.S."/>
            <person name="Yu J."/>
        </authorList>
    </citation>
    <scope>NUCLEOTIDE SEQUENCE</scope>
</reference>
<sequence>SEGTVDGKGNIIGDLGNAEGAAIPDGITNYRNYLQNNSSWYEFKGPEYLSLFNGETGEMLDRVDAIARQPVSQWGPAGTGDAGLCSQIYKIPLWSSLFRREKTEPAGDTGEFTTVPRW</sequence>
<protein>
    <submittedName>
        <fullName evidence="2">CAZy families PL11 protein</fullName>
    </submittedName>
</protein>
<organism evidence="2">
    <name type="scientific">uncultured Bacillus sp</name>
    <dbReference type="NCBI Taxonomy" id="83428"/>
    <lineage>
        <taxon>Bacteria</taxon>
        <taxon>Bacillati</taxon>
        <taxon>Bacillota</taxon>
        <taxon>Bacilli</taxon>
        <taxon>Bacillales</taxon>
        <taxon>Bacillaceae</taxon>
        <taxon>Bacillus</taxon>
        <taxon>environmental samples</taxon>
    </lineage>
</organism>
<feature type="non-terminal residue" evidence="2">
    <location>
        <position position="1"/>
    </location>
</feature>
<name>A0A060C7H2_9BACI</name>